<evidence type="ECO:0000313" key="10">
    <source>
        <dbReference type="Proteomes" id="UP000187455"/>
    </source>
</evidence>
<evidence type="ECO:0000256" key="3">
    <source>
        <dbReference type="ARBA" id="ARBA00022777"/>
    </source>
</evidence>
<sequence>MIFGDNNPLANNQQSKFSGMQLSGPGLKPFPHPIIDQNPFAQNLSISKTPNSPKSLHNLKTDCGNCFIKVGDRDLSAIGKGKISSVYVGELTEATDSPVSKIYSSGSRVALKIINSGDEDAFESALIEVCILNYLFNLSDSDASRFIAKFLGIAVEITDSDEIKNMSSSDSSCSFFRLDIGHDAIRNIYNSRPSTWAIVLEVYENGNSWDWLESHPESMGQELFDRWSSQLGQTIAALHKIGVIHNDIKPQNILIDSKLNAFLCDFSAATCSPFLIDLFQKQHGFKISDFLAYGDMAGTIVYSSPEVLTDGFNPFNQDGSLDPSKTGKSDLFSLGVTLFCLFISGRPPYFSVRSNMELMLLAKKGSFYSWELGKPSMVLRRSSTITELNSPSKSPQPNDSFHPTGSITRNHTLCSRNQRLVTKQTNAEVPTPRSGIPRVSSNISSNIDLDFSYFVNGESTNSRTISTLKDSLAPDFRSRADSF</sequence>
<dbReference type="EMBL" id="LSSL01001759">
    <property type="protein sequence ID" value="OLY82216.1"/>
    <property type="molecule type" value="Genomic_DNA"/>
</dbReference>
<evidence type="ECO:0000256" key="1">
    <source>
        <dbReference type="ARBA" id="ARBA00022679"/>
    </source>
</evidence>
<name>A0A1R0GMW5_9FUNG</name>
<reference evidence="8" key="2">
    <citation type="submission" date="2017-01" db="EMBL/GenBank/DDBJ databases">
        <authorList>
            <person name="Mah S.A."/>
            <person name="Swanson W.J."/>
            <person name="Moy G.W."/>
            <person name="Vacquier V.D."/>
        </authorList>
    </citation>
    <scope>NUCLEOTIDE SEQUENCE</scope>
    <source>
        <strain evidence="8">ALG-7-W6</strain>
    </source>
</reference>
<protein>
    <submittedName>
        <fullName evidence="8">Serine/threonine-protein kinase PLK4</fullName>
    </submittedName>
</protein>
<keyword evidence="2" id="KW-0547">Nucleotide-binding</keyword>
<evidence type="ECO:0000256" key="2">
    <source>
        <dbReference type="ARBA" id="ARBA00022741"/>
    </source>
</evidence>
<keyword evidence="10" id="KW-1185">Reference proteome</keyword>
<evidence type="ECO:0000313" key="8">
    <source>
        <dbReference type="EMBL" id="OLY78217.1"/>
    </source>
</evidence>
<dbReference type="CDD" id="cd00180">
    <property type="entry name" value="PKc"/>
    <property type="match status" value="1"/>
</dbReference>
<dbReference type="GO" id="GO:0005524">
    <property type="term" value="F:ATP binding"/>
    <property type="evidence" value="ECO:0007669"/>
    <property type="project" value="UniProtKB-KW"/>
</dbReference>
<dbReference type="InterPro" id="IPR050339">
    <property type="entry name" value="CC_SR_Kinase"/>
</dbReference>
<dbReference type="PANTHER" id="PTHR11042">
    <property type="entry name" value="EUKARYOTIC TRANSLATION INITIATION FACTOR 2-ALPHA KINASE EIF2-ALPHA KINASE -RELATED"/>
    <property type="match status" value="1"/>
</dbReference>
<evidence type="ECO:0000313" key="9">
    <source>
        <dbReference type="EMBL" id="OLY82216.1"/>
    </source>
</evidence>
<evidence type="ECO:0000256" key="6">
    <source>
        <dbReference type="SAM" id="MobiDB-lite"/>
    </source>
</evidence>
<keyword evidence="3 8" id="KW-0418">Kinase</keyword>
<organism evidence="8 10">
    <name type="scientific">Smittium mucronatum</name>
    <dbReference type="NCBI Taxonomy" id="133383"/>
    <lineage>
        <taxon>Eukaryota</taxon>
        <taxon>Fungi</taxon>
        <taxon>Fungi incertae sedis</taxon>
        <taxon>Zoopagomycota</taxon>
        <taxon>Kickxellomycotina</taxon>
        <taxon>Harpellomycetes</taxon>
        <taxon>Harpellales</taxon>
        <taxon>Legeriomycetaceae</taxon>
        <taxon>Smittium</taxon>
    </lineage>
</organism>
<dbReference type="InterPro" id="IPR008271">
    <property type="entry name" value="Ser/Thr_kinase_AS"/>
</dbReference>
<dbReference type="Pfam" id="PF00069">
    <property type="entry name" value="Pkinase"/>
    <property type="match status" value="1"/>
</dbReference>
<dbReference type="OrthoDB" id="4062651at2759"/>
<gene>
    <name evidence="9" type="ORF">AYI68_g3666</name>
    <name evidence="8" type="ORF">AYI68_g7737</name>
</gene>
<evidence type="ECO:0000259" key="7">
    <source>
        <dbReference type="PROSITE" id="PS50011"/>
    </source>
</evidence>
<dbReference type="Gene3D" id="1.10.510.10">
    <property type="entry name" value="Transferase(Phosphotransferase) domain 1"/>
    <property type="match status" value="1"/>
</dbReference>
<dbReference type="GO" id="GO:0005634">
    <property type="term" value="C:nucleus"/>
    <property type="evidence" value="ECO:0007669"/>
    <property type="project" value="TreeGrafter"/>
</dbReference>
<dbReference type="InterPro" id="IPR011009">
    <property type="entry name" value="Kinase-like_dom_sf"/>
</dbReference>
<dbReference type="PROSITE" id="PS50011">
    <property type="entry name" value="PROTEIN_KINASE_DOM"/>
    <property type="match status" value="1"/>
</dbReference>
<comment type="similarity">
    <text evidence="5">Belongs to the protein kinase superfamily. Ser/Thr protein kinase family. GCN2 subfamily.</text>
</comment>
<accession>A0A1R0GMW5</accession>
<reference evidence="8 10" key="1">
    <citation type="journal article" date="2016" name="Mol. Biol. Evol.">
        <title>Genome-Wide Survey of Gut Fungi (Harpellales) Reveals the First Horizontally Transferred Ubiquitin Gene from a Mosquito Host.</title>
        <authorList>
            <person name="Wang Y."/>
            <person name="White M.M."/>
            <person name="Kvist S."/>
            <person name="Moncalvo J.M."/>
        </authorList>
    </citation>
    <scope>NUCLEOTIDE SEQUENCE [LARGE SCALE GENOMIC DNA]</scope>
    <source>
        <strain evidence="8 10">ALG-7-W6</strain>
    </source>
</reference>
<feature type="domain" description="Protein kinase" evidence="7">
    <location>
        <begin position="72"/>
        <end position="483"/>
    </location>
</feature>
<evidence type="ECO:0000256" key="4">
    <source>
        <dbReference type="ARBA" id="ARBA00022840"/>
    </source>
</evidence>
<feature type="region of interest" description="Disordered" evidence="6">
    <location>
        <begin position="386"/>
        <end position="408"/>
    </location>
</feature>
<keyword evidence="1" id="KW-0808">Transferase</keyword>
<comment type="caution">
    <text evidence="8">The sequence shown here is derived from an EMBL/GenBank/DDBJ whole genome shotgun (WGS) entry which is preliminary data.</text>
</comment>
<dbReference type="InterPro" id="IPR000719">
    <property type="entry name" value="Prot_kinase_dom"/>
</dbReference>
<keyword evidence="4" id="KW-0067">ATP-binding</keyword>
<dbReference type="GO" id="GO:0005737">
    <property type="term" value="C:cytoplasm"/>
    <property type="evidence" value="ECO:0007669"/>
    <property type="project" value="TreeGrafter"/>
</dbReference>
<dbReference type="SUPFAM" id="SSF56112">
    <property type="entry name" value="Protein kinase-like (PK-like)"/>
    <property type="match status" value="1"/>
</dbReference>
<dbReference type="GO" id="GO:0004672">
    <property type="term" value="F:protein kinase activity"/>
    <property type="evidence" value="ECO:0007669"/>
    <property type="project" value="InterPro"/>
</dbReference>
<dbReference type="SMART" id="SM00220">
    <property type="entry name" value="S_TKc"/>
    <property type="match status" value="1"/>
</dbReference>
<dbReference type="PROSITE" id="PS00108">
    <property type="entry name" value="PROTEIN_KINASE_ST"/>
    <property type="match status" value="1"/>
</dbReference>
<dbReference type="Proteomes" id="UP000187455">
    <property type="component" value="Unassembled WGS sequence"/>
</dbReference>
<proteinExistence type="inferred from homology"/>
<dbReference type="AlphaFoldDB" id="A0A1R0GMW5"/>
<evidence type="ECO:0000256" key="5">
    <source>
        <dbReference type="ARBA" id="ARBA00037982"/>
    </source>
</evidence>
<dbReference type="EMBL" id="LSSL01006956">
    <property type="protein sequence ID" value="OLY78217.1"/>
    <property type="molecule type" value="Genomic_DNA"/>
</dbReference>